<feature type="region of interest" description="Disordered" evidence="2">
    <location>
        <begin position="131"/>
        <end position="182"/>
    </location>
</feature>
<feature type="compositionally biased region" description="Gly residues" evidence="2">
    <location>
        <begin position="44"/>
        <end position="53"/>
    </location>
</feature>
<dbReference type="Proteomes" id="UP000027138">
    <property type="component" value="Unassembled WGS sequence"/>
</dbReference>
<reference evidence="3 4" key="1">
    <citation type="journal article" date="2014" name="PLoS ONE">
        <title>Global Analysis of Gene Expression Profiles in Physic Nut (Jatropha curcas L.) Seedlings Exposed to Salt Stress.</title>
        <authorList>
            <person name="Zhang L."/>
            <person name="Zhang C."/>
            <person name="Wu P."/>
            <person name="Chen Y."/>
            <person name="Li M."/>
            <person name="Jiang H."/>
            <person name="Wu G."/>
        </authorList>
    </citation>
    <scope>NUCLEOTIDE SEQUENCE [LARGE SCALE GENOMIC DNA]</scope>
    <source>
        <strain evidence="4">cv. GZQX0401</strain>
        <tissue evidence="3">Young leaves</tissue>
    </source>
</reference>
<feature type="compositionally biased region" description="Basic and acidic residues" evidence="2">
    <location>
        <begin position="132"/>
        <end position="150"/>
    </location>
</feature>
<proteinExistence type="predicted"/>
<name>A0A067K3W7_JATCU</name>
<evidence type="ECO:0000313" key="4">
    <source>
        <dbReference type="Proteomes" id="UP000027138"/>
    </source>
</evidence>
<feature type="compositionally biased region" description="Acidic residues" evidence="2">
    <location>
        <begin position="158"/>
        <end position="170"/>
    </location>
</feature>
<dbReference type="AlphaFoldDB" id="A0A067K3W7"/>
<evidence type="ECO:0000256" key="1">
    <source>
        <dbReference type="SAM" id="Coils"/>
    </source>
</evidence>
<feature type="coiled-coil region" evidence="1">
    <location>
        <begin position="4"/>
        <end position="31"/>
    </location>
</feature>
<gene>
    <name evidence="3" type="ORF">JCGZ_22079</name>
</gene>
<accession>A0A067K3W7</accession>
<evidence type="ECO:0000256" key="2">
    <source>
        <dbReference type="SAM" id="MobiDB-lite"/>
    </source>
</evidence>
<dbReference type="EMBL" id="KK914888">
    <property type="protein sequence ID" value="KDP26960.1"/>
    <property type="molecule type" value="Genomic_DNA"/>
</dbReference>
<keyword evidence="4" id="KW-1185">Reference proteome</keyword>
<organism evidence="3 4">
    <name type="scientific">Jatropha curcas</name>
    <name type="common">Barbados nut</name>
    <dbReference type="NCBI Taxonomy" id="180498"/>
    <lineage>
        <taxon>Eukaryota</taxon>
        <taxon>Viridiplantae</taxon>
        <taxon>Streptophyta</taxon>
        <taxon>Embryophyta</taxon>
        <taxon>Tracheophyta</taxon>
        <taxon>Spermatophyta</taxon>
        <taxon>Magnoliopsida</taxon>
        <taxon>eudicotyledons</taxon>
        <taxon>Gunneridae</taxon>
        <taxon>Pentapetalae</taxon>
        <taxon>rosids</taxon>
        <taxon>fabids</taxon>
        <taxon>Malpighiales</taxon>
        <taxon>Euphorbiaceae</taxon>
        <taxon>Crotonoideae</taxon>
        <taxon>Jatropheae</taxon>
        <taxon>Jatropha</taxon>
    </lineage>
</organism>
<sequence>MASLTDIKNLMEQMEARMEARMNEALAAQRTALIAELGNGNGNGNGASAGGSGPATSKQGPAAEPTKMNNICILDLNGLSEEVEMITELEVEDFMQPSLFDEVAVIIGNDRDQDLLSLIKPNEGPLTNWYAEEERAANKPPPESKLESKSVIKSCTESESDPESETESESSPEWSVSDFENPDFKFDVIF</sequence>
<feature type="region of interest" description="Disordered" evidence="2">
    <location>
        <begin position="44"/>
        <end position="65"/>
    </location>
</feature>
<evidence type="ECO:0000313" key="3">
    <source>
        <dbReference type="EMBL" id="KDP26960.1"/>
    </source>
</evidence>
<keyword evidence="1" id="KW-0175">Coiled coil</keyword>
<protein>
    <submittedName>
        <fullName evidence="3">Uncharacterized protein</fullName>
    </submittedName>
</protein>